<evidence type="ECO:0000313" key="7">
    <source>
        <dbReference type="EMBL" id="QSZ28135.1"/>
    </source>
</evidence>
<gene>
    <name evidence="7" type="ORF">ACETAC_04605</name>
</gene>
<dbReference type="InterPro" id="IPR005311">
    <property type="entry name" value="PBP_dimer"/>
</dbReference>
<dbReference type="PANTHER" id="PTHR30627">
    <property type="entry name" value="PEPTIDOGLYCAN D,D-TRANSPEPTIDASE"/>
    <property type="match status" value="1"/>
</dbReference>
<reference evidence="7" key="1">
    <citation type="submission" date="2020-08" db="EMBL/GenBank/DDBJ databases">
        <title>Genomic insights into the carbon and energy metabolism of the first obligate autotrophic acetogenic bacterium Aceticella autotrophica gen. nov., sp. nov.</title>
        <authorList>
            <person name="Toshchakov S.V."/>
            <person name="Elcheninov A.G."/>
            <person name="Kublanov I.V."/>
            <person name="Frolov E.N."/>
            <person name="Lebedinsky A.V."/>
        </authorList>
    </citation>
    <scope>NUCLEOTIDE SEQUENCE</scope>
    <source>
        <strain evidence="7">3443-3Ac</strain>
    </source>
</reference>
<dbReference type="GO" id="GO:0005886">
    <property type="term" value="C:plasma membrane"/>
    <property type="evidence" value="ECO:0007669"/>
    <property type="project" value="TreeGrafter"/>
</dbReference>
<dbReference type="Proteomes" id="UP000671913">
    <property type="component" value="Chromosome"/>
</dbReference>
<evidence type="ECO:0000256" key="2">
    <source>
        <dbReference type="ARBA" id="ARBA00007171"/>
    </source>
</evidence>
<organism evidence="7 8">
    <name type="scientific">Aceticella autotrophica</name>
    <dbReference type="NCBI Taxonomy" id="2755338"/>
    <lineage>
        <taxon>Bacteria</taxon>
        <taxon>Bacillati</taxon>
        <taxon>Bacillota</taxon>
        <taxon>Clostridia</taxon>
        <taxon>Thermoanaerobacterales</taxon>
        <taxon>Thermoanaerobacteraceae</taxon>
        <taxon>Aceticella</taxon>
    </lineage>
</organism>
<evidence type="ECO:0000256" key="3">
    <source>
        <dbReference type="ARBA" id="ARBA00023136"/>
    </source>
</evidence>
<dbReference type="InterPro" id="IPR012338">
    <property type="entry name" value="Beta-lactam/transpept-like"/>
</dbReference>
<comment type="subcellular location">
    <subcellularLocation>
        <location evidence="1">Membrane</location>
    </subcellularLocation>
</comment>
<dbReference type="PANTHER" id="PTHR30627:SF1">
    <property type="entry name" value="PEPTIDOGLYCAN D,D-TRANSPEPTIDASE FTSI"/>
    <property type="match status" value="1"/>
</dbReference>
<feature type="domain" description="Penicillin-binding protein transpeptidase" evidence="5">
    <location>
        <begin position="242"/>
        <end position="541"/>
    </location>
</feature>
<dbReference type="Gene3D" id="3.90.1310.10">
    <property type="entry name" value="Penicillin-binding protein 2a (Domain 2)"/>
    <property type="match status" value="1"/>
</dbReference>
<accession>A0A975GBB1</accession>
<dbReference type="InterPro" id="IPR050515">
    <property type="entry name" value="Beta-lactam/transpept"/>
</dbReference>
<dbReference type="InterPro" id="IPR001460">
    <property type="entry name" value="PCN-bd_Tpept"/>
</dbReference>
<keyword evidence="4" id="KW-0812">Transmembrane</keyword>
<dbReference type="Pfam" id="PF00905">
    <property type="entry name" value="Transpeptidase"/>
    <property type="match status" value="1"/>
</dbReference>
<protein>
    <submittedName>
        <fullName evidence="7">Stage V sporulation protein D</fullName>
    </submittedName>
</protein>
<dbReference type="EMBL" id="CP060096">
    <property type="protein sequence ID" value="QSZ28135.1"/>
    <property type="molecule type" value="Genomic_DNA"/>
</dbReference>
<dbReference type="AlphaFoldDB" id="A0A975GBB1"/>
<dbReference type="InterPro" id="IPR036138">
    <property type="entry name" value="PBP_dimer_sf"/>
</dbReference>
<dbReference type="Pfam" id="PF03717">
    <property type="entry name" value="PBP_dimer"/>
    <property type="match status" value="1"/>
</dbReference>
<keyword evidence="4" id="KW-1133">Transmembrane helix</keyword>
<dbReference type="KEGG" id="aaut:ACETAC_04605"/>
<evidence type="ECO:0000259" key="6">
    <source>
        <dbReference type="Pfam" id="PF03717"/>
    </source>
</evidence>
<dbReference type="SUPFAM" id="SSF56601">
    <property type="entry name" value="beta-lactamase/transpeptidase-like"/>
    <property type="match status" value="1"/>
</dbReference>
<keyword evidence="8" id="KW-1185">Reference proteome</keyword>
<name>A0A975GBB1_9THEO</name>
<sequence length="552" mass="60373">MTTLKKNRILFVLLFFMAIIILLILRLMWIQIFMSGKLAMAVERQTTSYIVLKPERGTIYDINGSILATNIPAGDVFASPKYIKYPGKVSDEIYKYLNIDRNKLYKILSNKGSEWSVLSRGISFDNANKIKKLNIPGIYVENTNIRSYPDNNLLSQTLGYTGIDGDGLFGLEYSCNNYLKGIPGLEITNTDAEGTATGLPNKLYKPQKGNDIVLTIDSVIQGYVDKAVEKAYEKYSPTGGISAIVMNPKTGDILAISNKPDFNPNSPDKNDGNKYWGNPAISEIYEPGSVFKVVTASAALEEAVTTPDEQFYDPGYYMVSGRKINSWTKLGSINFAQAVEKSSDTVFMEIGERLGLQKLYDYIHAFGFGTPTGIDLPGEGKGMIIPPEKVNSIDLASISFGQGIAVTPLQMLTAFSATINGGYLVKPNIVKIIKDNNKIIKECKPQIVRQVISSKTSKTLKYMLQKVVDEGTGKAAQIPGYTVGGKTGTTENYSPGKYTASFAGFAPVDNPKLAIIIVIKNPTKNGHMGGEIAAPVAQEILANSLRYLNVEK</sequence>
<keyword evidence="3 4" id="KW-0472">Membrane</keyword>
<evidence type="ECO:0000313" key="8">
    <source>
        <dbReference type="Proteomes" id="UP000671913"/>
    </source>
</evidence>
<proteinExistence type="inferred from homology"/>
<dbReference type="Gene3D" id="3.40.710.10">
    <property type="entry name" value="DD-peptidase/beta-lactamase superfamily"/>
    <property type="match status" value="1"/>
</dbReference>
<feature type="transmembrane region" description="Helical" evidence="4">
    <location>
        <begin position="9"/>
        <end position="29"/>
    </location>
</feature>
<feature type="domain" description="Penicillin-binding protein dimerisation" evidence="6">
    <location>
        <begin position="53"/>
        <end position="195"/>
    </location>
</feature>
<dbReference type="GO" id="GO:0008658">
    <property type="term" value="F:penicillin binding"/>
    <property type="evidence" value="ECO:0007669"/>
    <property type="project" value="InterPro"/>
</dbReference>
<evidence type="ECO:0000259" key="5">
    <source>
        <dbReference type="Pfam" id="PF00905"/>
    </source>
</evidence>
<dbReference type="GO" id="GO:0071555">
    <property type="term" value="P:cell wall organization"/>
    <property type="evidence" value="ECO:0007669"/>
    <property type="project" value="TreeGrafter"/>
</dbReference>
<comment type="similarity">
    <text evidence="2">Belongs to the transpeptidase family.</text>
</comment>
<evidence type="ECO:0000256" key="4">
    <source>
        <dbReference type="SAM" id="Phobius"/>
    </source>
</evidence>
<dbReference type="SUPFAM" id="SSF56519">
    <property type="entry name" value="Penicillin binding protein dimerisation domain"/>
    <property type="match status" value="1"/>
</dbReference>
<evidence type="ECO:0000256" key="1">
    <source>
        <dbReference type="ARBA" id="ARBA00004370"/>
    </source>
</evidence>